<sequence>MANPRFIMKKIWTDVDFFEVRLCLYGSDCNVEIDIYLNNGQLEELKNGIANFTNFLGKNEFIWVTGHETENTTHFLSMRFFLQDSKRGMGGIEVKVDNKQEAPYSMSANLYIVTEINQLDDLALKLEKFIHDEIIEIESLL</sequence>
<comment type="caution">
    <text evidence="1">The sequence shown here is derived from an EMBL/GenBank/DDBJ whole genome shotgun (WGS) entry which is preliminary data.</text>
</comment>
<dbReference type="Proteomes" id="UP001444625">
    <property type="component" value="Unassembled WGS sequence"/>
</dbReference>
<evidence type="ECO:0000313" key="2">
    <source>
        <dbReference type="Proteomes" id="UP001444625"/>
    </source>
</evidence>
<dbReference type="RefSeq" id="WP_345825722.1">
    <property type="nucleotide sequence ID" value="NZ_JBDIML010000004.1"/>
</dbReference>
<organism evidence="1 2">
    <name type="scientific">Ornithinibacillus xuwenensis</name>
    <dbReference type="NCBI Taxonomy" id="3144668"/>
    <lineage>
        <taxon>Bacteria</taxon>
        <taxon>Bacillati</taxon>
        <taxon>Bacillota</taxon>
        <taxon>Bacilli</taxon>
        <taxon>Bacillales</taxon>
        <taxon>Bacillaceae</taxon>
        <taxon>Ornithinibacillus</taxon>
    </lineage>
</organism>
<proteinExistence type="predicted"/>
<evidence type="ECO:0000313" key="1">
    <source>
        <dbReference type="EMBL" id="MEN2768243.1"/>
    </source>
</evidence>
<gene>
    <name evidence="1" type="ORF">ABC228_13765</name>
</gene>
<keyword evidence="2" id="KW-1185">Reference proteome</keyword>
<reference evidence="1 2" key="1">
    <citation type="submission" date="2024-05" db="EMBL/GenBank/DDBJ databases">
        <authorList>
            <person name="Haq I."/>
            <person name="Ullah Z."/>
            <person name="Ahmad R."/>
            <person name="Li M."/>
            <person name="Tong Y."/>
        </authorList>
    </citation>
    <scope>NUCLEOTIDE SEQUENCE [LARGE SCALE GENOMIC DNA]</scope>
    <source>
        <strain evidence="1 2">16A2E</strain>
    </source>
</reference>
<accession>A0ABU9XL68</accession>
<dbReference type="EMBL" id="JBDIML010000004">
    <property type="protein sequence ID" value="MEN2768243.1"/>
    <property type="molecule type" value="Genomic_DNA"/>
</dbReference>
<protein>
    <submittedName>
        <fullName evidence="1">Uncharacterized protein</fullName>
    </submittedName>
</protein>
<name>A0ABU9XL68_9BACI</name>